<accession>A0A9D1I423</accession>
<gene>
    <name evidence="1" type="ORF">IAC50_08680</name>
</gene>
<reference evidence="1" key="1">
    <citation type="submission" date="2020-10" db="EMBL/GenBank/DDBJ databases">
        <authorList>
            <person name="Gilroy R."/>
        </authorList>
    </citation>
    <scope>NUCLEOTIDE SEQUENCE</scope>
    <source>
        <strain evidence="1">ChiHcec3-6078</strain>
    </source>
</reference>
<protein>
    <submittedName>
        <fullName evidence="1">Uncharacterized protein</fullName>
    </submittedName>
</protein>
<dbReference type="AlphaFoldDB" id="A0A9D1I423"/>
<proteinExistence type="predicted"/>
<dbReference type="Proteomes" id="UP000824090">
    <property type="component" value="Unassembled WGS sequence"/>
</dbReference>
<evidence type="ECO:0000313" key="2">
    <source>
        <dbReference type="Proteomes" id="UP000824090"/>
    </source>
</evidence>
<name>A0A9D1I423_9FIRM</name>
<evidence type="ECO:0000313" key="1">
    <source>
        <dbReference type="EMBL" id="HIU26550.1"/>
    </source>
</evidence>
<organism evidence="1 2">
    <name type="scientific">Candidatus Allocopromorpha excrementigallinarum</name>
    <dbReference type="NCBI Taxonomy" id="2840742"/>
    <lineage>
        <taxon>Bacteria</taxon>
        <taxon>Bacillati</taxon>
        <taxon>Bacillota</taxon>
        <taxon>Clostridia</taxon>
        <taxon>Eubacteriales</taxon>
        <taxon>Eubacteriaceae</taxon>
        <taxon>Eubacteriaceae incertae sedis</taxon>
        <taxon>Candidatus Allocopromorpha</taxon>
    </lineage>
</organism>
<reference evidence="1" key="2">
    <citation type="journal article" date="2021" name="PeerJ">
        <title>Extensive microbial diversity within the chicken gut microbiome revealed by metagenomics and culture.</title>
        <authorList>
            <person name="Gilroy R."/>
            <person name="Ravi A."/>
            <person name="Getino M."/>
            <person name="Pursley I."/>
            <person name="Horton D.L."/>
            <person name="Alikhan N.F."/>
            <person name="Baker D."/>
            <person name="Gharbi K."/>
            <person name="Hall N."/>
            <person name="Watson M."/>
            <person name="Adriaenssens E.M."/>
            <person name="Foster-Nyarko E."/>
            <person name="Jarju S."/>
            <person name="Secka A."/>
            <person name="Antonio M."/>
            <person name="Oren A."/>
            <person name="Chaudhuri R.R."/>
            <person name="La Ragione R."/>
            <person name="Hildebrand F."/>
            <person name="Pallen M.J."/>
        </authorList>
    </citation>
    <scope>NUCLEOTIDE SEQUENCE</scope>
    <source>
        <strain evidence="1">ChiHcec3-6078</strain>
    </source>
</reference>
<dbReference type="EMBL" id="DVMP01000156">
    <property type="protein sequence ID" value="HIU26550.1"/>
    <property type="molecule type" value="Genomic_DNA"/>
</dbReference>
<comment type="caution">
    <text evidence="1">The sequence shown here is derived from an EMBL/GenBank/DDBJ whole genome shotgun (WGS) entry which is preliminary data.</text>
</comment>
<sequence>MQRGRLQSTATVVNNGYDDDLGLNTFAITFRILNRTLSSGDSIQHRWEDTDVNGTNYTVYAWTDANDADAITAVDSTPPSEAAAS</sequence>